<feature type="domain" description="DNA/RNA non-specific endonuclease/pyrophosphatase/phosphodiesterase" evidence="8">
    <location>
        <begin position="146"/>
        <end position="389"/>
    </location>
</feature>
<dbReference type="InterPro" id="IPR040255">
    <property type="entry name" value="Non-specific_endonuclease"/>
</dbReference>
<dbReference type="OrthoDB" id="5960141at2759"/>
<evidence type="ECO:0000256" key="2">
    <source>
        <dbReference type="ARBA" id="ARBA00022722"/>
    </source>
</evidence>
<keyword evidence="9" id="KW-1185">Reference proteome</keyword>
<protein>
    <submittedName>
        <fullName evidence="10">Uncharacterized protein LOC107226989</fullName>
    </submittedName>
</protein>
<evidence type="ECO:0000256" key="5">
    <source>
        <dbReference type="PIRSR" id="PIRSR640255-2"/>
    </source>
</evidence>
<dbReference type="PANTHER" id="PTHR13966:SF19">
    <property type="entry name" value="NUCLEASE EXOG, MITOCHONDRIAL"/>
    <property type="match status" value="1"/>
</dbReference>
<dbReference type="Pfam" id="PF01223">
    <property type="entry name" value="Endonuclease_NS"/>
    <property type="match status" value="1"/>
</dbReference>
<proteinExistence type="inferred from homology"/>
<dbReference type="InterPro" id="IPR001604">
    <property type="entry name" value="Endo_G_ENPP1-like_dom"/>
</dbReference>
<dbReference type="FunCoup" id="A0A6J0CA36">
    <property type="interactions" value="8"/>
</dbReference>
<comment type="similarity">
    <text evidence="1">Belongs to the DNA/RNA non-specific endonuclease family.</text>
</comment>
<dbReference type="PANTHER" id="PTHR13966">
    <property type="entry name" value="ENDONUCLEASE RELATED"/>
    <property type="match status" value="1"/>
</dbReference>
<feature type="chain" id="PRO_5026987684" evidence="6">
    <location>
        <begin position="26"/>
        <end position="406"/>
    </location>
</feature>
<evidence type="ECO:0000256" key="1">
    <source>
        <dbReference type="ARBA" id="ARBA00010052"/>
    </source>
</evidence>
<dbReference type="InParanoid" id="A0A6J0CA36"/>
<keyword evidence="2" id="KW-0540">Nuclease</keyword>
<feature type="domain" description="ENPP1-3/EXOG-like endonuclease/phosphodiesterase" evidence="7">
    <location>
        <begin position="192"/>
        <end position="365"/>
    </location>
</feature>
<reference evidence="10" key="1">
    <citation type="submission" date="2025-08" db="UniProtKB">
        <authorList>
            <consortium name="RefSeq"/>
        </authorList>
    </citation>
    <scope>IDENTIFICATION</scope>
    <source>
        <tissue evidence="10">Thorax and Abdomen</tissue>
    </source>
</reference>
<evidence type="ECO:0000259" key="7">
    <source>
        <dbReference type="SMART" id="SM00477"/>
    </source>
</evidence>
<dbReference type="Proteomes" id="UP000829291">
    <property type="component" value="Chromosome 6"/>
</dbReference>
<dbReference type="GO" id="GO:0004521">
    <property type="term" value="F:RNA endonuclease activity"/>
    <property type="evidence" value="ECO:0007669"/>
    <property type="project" value="TreeGrafter"/>
</dbReference>
<evidence type="ECO:0000256" key="3">
    <source>
        <dbReference type="ARBA" id="ARBA00022759"/>
    </source>
</evidence>
<dbReference type="SMART" id="SM00892">
    <property type="entry name" value="Endonuclease_NS"/>
    <property type="match status" value="1"/>
</dbReference>
<sequence length="406" mass="44581">MTFNISMQAVACLLIFATSIIAIQAQCSVSINGDLPAPQPLVLNVGEGAGFRHPVDTSGTLSFAAGENVRLVCTGTNNKFVNLDSTESDVLATCVSGSKFTVDGVSIEFSDLACSFLPWHWQRKSGNTCLGSYTDVEIGFDLGTEWITTINACHDETRLETLYTTFKLVKEIGGFQTGFPRPSWVQGIFYPGYTLATQYNRATQIATMGTLLGSADLGTQYIHATNDYFLARGHTTAKADFVYGSQHRATFYYVNQSPQWQTFNGGNWNSLENDVRNYASNTYQDLTVYTGVYGIAQLPNVDGVLTDLYLYADEAGNRAIPVPKFFWKILYNETTQLGTAFIGVNNPYLTTVTSDYYICSDISSQIQWLTWSANSVPLGISYACTVDSLRNVVETIPSFTVKGILS</sequence>
<dbReference type="KEGG" id="nlo:107226989"/>
<evidence type="ECO:0000256" key="4">
    <source>
        <dbReference type="PIRSR" id="PIRSR640255-1"/>
    </source>
</evidence>
<dbReference type="Gene3D" id="3.40.570.10">
    <property type="entry name" value="Extracellular Endonuclease, subunit A"/>
    <property type="match status" value="1"/>
</dbReference>
<dbReference type="SMART" id="SM00477">
    <property type="entry name" value="NUC"/>
    <property type="match status" value="1"/>
</dbReference>
<dbReference type="InterPro" id="IPR044925">
    <property type="entry name" value="His-Me_finger_sf"/>
</dbReference>
<evidence type="ECO:0000259" key="8">
    <source>
        <dbReference type="SMART" id="SM00892"/>
    </source>
</evidence>
<keyword evidence="6" id="KW-0732">Signal</keyword>
<dbReference type="GO" id="GO:0000014">
    <property type="term" value="F:single-stranded DNA endodeoxyribonuclease activity"/>
    <property type="evidence" value="ECO:0007669"/>
    <property type="project" value="TreeGrafter"/>
</dbReference>
<evidence type="ECO:0000313" key="9">
    <source>
        <dbReference type="Proteomes" id="UP000829291"/>
    </source>
</evidence>
<dbReference type="SUPFAM" id="SSF54060">
    <property type="entry name" value="His-Me finger endonucleases"/>
    <property type="match status" value="1"/>
</dbReference>
<name>A0A6J0CA36_NEOLC</name>
<gene>
    <name evidence="10" type="primary">LOC107226989</name>
</gene>
<dbReference type="FunFam" id="3.40.570.10:FF:000007">
    <property type="entry name" value="Alkaline nuclease"/>
    <property type="match status" value="1"/>
</dbReference>
<accession>A0A6J0CA36</accession>
<dbReference type="InterPro" id="IPR044929">
    <property type="entry name" value="DNA/RNA_non-sp_Endonuclease_sf"/>
</dbReference>
<organism evidence="10">
    <name type="scientific">Neodiprion lecontei</name>
    <name type="common">Redheaded pine sawfly</name>
    <dbReference type="NCBI Taxonomy" id="441921"/>
    <lineage>
        <taxon>Eukaryota</taxon>
        <taxon>Metazoa</taxon>
        <taxon>Ecdysozoa</taxon>
        <taxon>Arthropoda</taxon>
        <taxon>Hexapoda</taxon>
        <taxon>Insecta</taxon>
        <taxon>Pterygota</taxon>
        <taxon>Neoptera</taxon>
        <taxon>Endopterygota</taxon>
        <taxon>Hymenoptera</taxon>
        <taxon>Tenthredinoidea</taxon>
        <taxon>Diprionidae</taxon>
        <taxon>Diprioninae</taxon>
        <taxon>Neodiprion</taxon>
    </lineage>
</organism>
<evidence type="ECO:0000256" key="6">
    <source>
        <dbReference type="SAM" id="SignalP"/>
    </source>
</evidence>
<feature type="active site" description="Proton acceptor" evidence="4">
    <location>
        <position position="234"/>
    </location>
</feature>
<feature type="binding site" evidence="5">
    <location>
        <position position="264"/>
    </location>
    <ligand>
        <name>Mg(2+)</name>
        <dbReference type="ChEBI" id="CHEBI:18420"/>
        <note>catalytic</note>
    </ligand>
</feature>
<dbReference type="GO" id="GO:0005634">
    <property type="term" value="C:nucleus"/>
    <property type="evidence" value="ECO:0007669"/>
    <property type="project" value="TreeGrafter"/>
</dbReference>
<dbReference type="RefSeq" id="XP_015523473.1">
    <property type="nucleotide sequence ID" value="XM_015667987.2"/>
</dbReference>
<dbReference type="GO" id="GO:0006309">
    <property type="term" value="P:apoptotic DNA fragmentation"/>
    <property type="evidence" value="ECO:0007669"/>
    <property type="project" value="TreeGrafter"/>
</dbReference>
<keyword evidence="3" id="KW-0255">Endonuclease</keyword>
<dbReference type="GO" id="GO:0046872">
    <property type="term" value="F:metal ion binding"/>
    <property type="evidence" value="ECO:0007669"/>
    <property type="project" value="UniProtKB-KW"/>
</dbReference>
<keyword evidence="5" id="KW-0479">Metal-binding</keyword>
<evidence type="ECO:0000313" key="10">
    <source>
        <dbReference type="RefSeq" id="XP_015523473.1"/>
    </source>
</evidence>
<dbReference type="InterPro" id="IPR020821">
    <property type="entry name" value="ENPP1-3/EXOG-like_nuc-like"/>
</dbReference>
<keyword evidence="3" id="KW-0378">Hydrolase</keyword>
<dbReference type="AlphaFoldDB" id="A0A6J0CA36"/>
<dbReference type="GO" id="GO:0003676">
    <property type="term" value="F:nucleic acid binding"/>
    <property type="evidence" value="ECO:0007669"/>
    <property type="project" value="InterPro"/>
</dbReference>
<dbReference type="GO" id="GO:0005743">
    <property type="term" value="C:mitochondrial inner membrane"/>
    <property type="evidence" value="ECO:0007669"/>
    <property type="project" value="TreeGrafter"/>
</dbReference>
<dbReference type="GeneID" id="107226989"/>
<feature type="signal peptide" evidence="6">
    <location>
        <begin position="1"/>
        <end position="25"/>
    </location>
</feature>